<gene>
    <name evidence="1" type="ORF">D6J04_12255</name>
</gene>
<dbReference type="Proteomes" id="UP000270757">
    <property type="component" value="Unassembled WGS sequence"/>
</dbReference>
<dbReference type="AlphaFoldDB" id="A0A3A5L1N4"/>
<name>A0A3A5L1N4_9GAMM</name>
<comment type="caution">
    <text evidence="1">The sequence shown here is derived from an EMBL/GenBank/DDBJ whole genome shotgun (WGS) entry which is preliminary data.</text>
</comment>
<organism evidence="1 2">
    <name type="scientific">Legionella taurinensis</name>
    <dbReference type="NCBI Taxonomy" id="70611"/>
    <lineage>
        <taxon>Bacteria</taxon>
        <taxon>Pseudomonadati</taxon>
        <taxon>Pseudomonadota</taxon>
        <taxon>Gammaproteobacteria</taxon>
        <taxon>Legionellales</taxon>
        <taxon>Legionellaceae</taxon>
        <taxon>Legionella</taxon>
    </lineage>
</organism>
<evidence type="ECO:0000313" key="2">
    <source>
        <dbReference type="Proteomes" id="UP000270757"/>
    </source>
</evidence>
<evidence type="ECO:0000313" key="1">
    <source>
        <dbReference type="EMBL" id="RJT44400.1"/>
    </source>
</evidence>
<sequence length="83" mass="9471">MSHLTRKSQTLSLISLILKKYANGHVNLKAMILELMSPIKNTANILSVLLLKNQTKNYWTPLIKRLIITSPKTIATRLDHICF</sequence>
<protein>
    <submittedName>
        <fullName evidence="1">Uncharacterized protein</fullName>
    </submittedName>
</protein>
<accession>A0A3A5L1N4</accession>
<proteinExistence type="predicted"/>
<dbReference type="EMBL" id="QZWB01000015">
    <property type="protein sequence ID" value="RJT44400.1"/>
    <property type="molecule type" value="Genomic_DNA"/>
</dbReference>
<reference evidence="1 2" key="1">
    <citation type="submission" date="2018-09" db="EMBL/GenBank/DDBJ databases">
        <title>Draft genome sequences of Legionella taurinensis isolated from water samples.</title>
        <authorList>
            <person name="Chakeri A."/>
            <person name="Allerberger F."/>
            <person name="Kundi M."/>
            <person name="Ruppitsch W."/>
            <person name="Schmid D."/>
        </authorList>
    </citation>
    <scope>NUCLEOTIDE SEQUENCE [LARGE SCALE GENOMIC DNA]</scope>
    <source>
        <strain evidence="1 2">4570-18-6</strain>
    </source>
</reference>